<dbReference type="Pfam" id="PF13359">
    <property type="entry name" value="DDE_Tnp_4"/>
    <property type="match status" value="1"/>
</dbReference>
<evidence type="ECO:0000259" key="3">
    <source>
        <dbReference type="Pfam" id="PF13359"/>
    </source>
</evidence>
<dbReference type="GO" id="GO:0046872">
    <property type="term" value="F:metal ion binding"/>
    <property type="evidence" value="ECO:0007669"/>
    <property type="project" value="UniProtKB-KW"/>
</dbReference>
<proteinExistence type="predicted"/>
<keyword evidence="2" id="KW-0479">Metal-binding</keyword>
<evidence type="ECO:0000256" key="1">
    <source>
        <dbReference type="ARBA" id="ARBA00001968"/>
    </source>
</evidence>
<keyword evidence="5" id="KW-1185">Reference proteome</keyword>
<evidence type="ECO:0000256" key="2">
    <source>
        <dbReference type="ARBA" id="ARBA00022723"/>
    </source>
</evidence>
<dbReference type="PANTHER" id="PTHR23080:SF143">
    <property type="entry name" value="SI:DKEY-56D12.4"/>
    <property type="match status" value="1"/>
</dbReference>
<dbReference type="InterPro" id="IPR027806">
    <property type="entry name" value="HARBI1_dom"/>
</dbReference>
<dbReference type="PANTHER" id="PTHR23080">
    <property type="entry name" value="THAP DOMAIN PROTEIN"/>
    <property type="match status" value="1"/>
</dbReference>
<protein>
    <recommendedName>
        <fullName evidence="3">DDE Tnp4 domain-containing protein</fullName>
    </recommendedName>
</protein>
<accession>A0AAD9IVC7</accession>
<name>A0AAD9IVC7_9ANNE</name>
<comment type="cofactor">
    <cofactor evidence="1">
        <name>a divalent metal cation</name>
        <dbReference type="ChEBI" id="CHEBI:60240"/>
    </cofactor>
</comment>
<dbReference type="Proteomes" id="UP001208570">
    <property type="component" value="Unassembled WGS sequence"/>
</dbReference>
<evidence type="ECO:0000313" key="4">
    <source>
        <dbReference type="EMBL" id="KAK2140955.1"/>
    </source>
</evidence>
<sequence length="143" mass="16031">MVKVFIVCSPLGAVTYLSTAWGGRASNVEMVRASDFISSKFHQPRDQLLADRGFTMVEEFAKQLSPKEVEVSRKISSVRIHIERVIGLLKKRFTILQGPLAINLIKSQRDEAGNLKLASIDKLVHVCFALINMNDGIVYNEKK</sequence>
<dbReference type="AlphaFoldDB" id="A0AAD9IVC7"/>
<dbReference type="EMBL" id="JAODUP010001198">
    <property type="protein sequence ID" value="KAK2140955.1"/>
    <property type="molecule type" value="Genomic_DNA"/>
</dbReference>
<reference evidence="4" key="1">
    <citation type="journal article" date="2023" name="Mol. Biol. Evol.">
        <title>Third-Generation Sequencing Reveals the Adaptive Role of the Epigenome in Three Deep-Sea Polychaetes.</title>
        <authorList>
            <person name="Perez M."/>
            <person name="Aroh O."/>
            <person name="Sun Y."/>
            <person name="Lan Y."/>
            <person name="Juniper S.K."/>
            <person name="Young C.R."/>
            <person name="Angers B."/>
            <person name="Qian P.Y."/>
        </authorList>
    </citation>
    <scope>NUCLEOTIDE SEQUENCE</scope>
    <source>
        <strain evidence="4">P08H-3</strain>
    </source>
</reference>
<comment type="caution">
    <text evidence="4">The sequence shown here is derived from an EMBL/GenBank/DDBJ whole genome shotgun (WGS) entry which is preliminary data.</text>
</comment>
<evidence type="ECO:0000313" key="5">
    <source>
        <dbReference type="Proteomes" id="UP001208570"/>
    </source>
</evidence>
<gene>
    <name evidence="4" type="ORF">LSH36_1198g00019</name>
</gene>
<organism evidence="4 5">
    <name type="scientific">Paralvinella palmiformis</name>
    <dbReference type="NCBI Taxonomy" id="53620"/>
    <lineage>
        <taxon>Eukaryota</taxon>
        <taxon>Metazoa</taxon>
        <taxon>Spiralia</taxon>
        <taxon>Lophotrochozoa</taxon>
        <taxon>Annelida</taxon>
        <taxon>Polychaeta</taxon>
        <taxon>Sedentaria</taxon>
        <taxon>Canalipalpata</taxon>
        <taxon>Terebellida</taxon>
        <taxon>Terebelliformia</taxon>
        <taxon>Alvinellidae</taxon>
        <taxon>Paralvinella</taxon>
    </lineage>
</organism>
<feature type="domain" description="DDE Tnp4" evidence="3">
    <location>
        <begin position="2"/>
        <end position="132"/>
    </location>
</feature>